<dbReference type="Gene3D" id="3.90.70.10">
    <property type="entry name" value="Cysteine proteinases"/>
    <property type="match status" value="1"/>
</dbReference>
<name>A0A5J4WT00_9EUKA</name>
<dbReference type="Proteomes" id="UP000324800">
    <property type="component" value="Unassembled WGS sequence"/>
</dbReference>
<evidence type="ECO:0000313" key="2">
    <source>
        <dbReference type="Proteomes" id="UP000324800"/>
    </source>
</evidence>
<reference evidence="1 2" key="1">
    <citation type="submission" date="2019-03" db="EMBL/GenBank/DDBJ databases">
        <title>Single cell metagenomics reveals metabolic interactions within the superorganism composed of flagellate Streblomastix strix and complex community of Bacteroidetes bacteria on its surface.</title>
        <authorList>
            <person name="Treitli S.C."/>
            <person name="Kolisko M."/>
            <person name="Husnik F."/>
            <person name="Keeling P."/>
            <person name="Hampl V."/>
        </authorList>
    </citation>
    <scope>NUCLEOTIDE SEQUENCE [LARGE SCALE GENOMIC DNA]</scope>
    <source>
        <strain evidence="1">ST1C</strain>
    </source>
</reference>
<gene>
    <name evidence="1" type="ORF">EZS28_006206</name>
</gene>
<comment type="caution">
    <text evidence="1">The sequence shown here is derived from an EMBL/GenBank/DDBJ whole genome shotgun (WGS) entry which is preliminary data.</text>
</comment>
<evidence type="ECO:0000313" key="1">
    <source>
        <dbReference type="EMBL" id="KAA6398267.1"/>
    </source>
</evidence>
<organism evidence="1 2">
    <name type="scientific">Streblomastix strix</name>
    <dbReference type="NCBI Taxonomy" id="222440"/>
    <lineage>
        <taxon>Eukaryota</taxon>
        <taxon>Metamonada</taxon>
        <taxon>Preaxostyla</taxon>
        <taxon>Oxymonadida</taxon>
        <taxon>Streblomastigidae</taxon>
        <taxon>Streblomastix</taxon>
    </lineage>
</organism>
<dbReference type="AlphaFoldDB" id="A0A5J4WT00"/>
<accession>A0A5J4WT00</accession>
<sequence>MAPLKNADIEQFRKYIFDSGVLQPQGTYFDVIVEDQGRFGSVNDEQFSVLPNPLNLDQLKWKTSAVFDQSSKGAKQYSTEMFYDFQASVLYAYKKLNIAPSYWHMYECQPKTEQSGDALFNSDGTVKEWSKITFQSGVCDESCYGKQASINGKCRTTCKKSTYGNDILIKEGNSLDANQLKQRLVNFGPVLTSSLTEGTRVYYGWNADGFMYLTRDAEGVLKQEQEETLGSFTKYILAYQFIDCQKDLKATTAKEDCPCPETQDKEYKTDPRTKEGGICAVKPPTPVPGPVVVGASGSIRAFWAVIATALLLPLLTTF</sequence>
<dbReference type="EMBL" id="SNRW01000995">
    <property type="protein sequence ID" value="KAA6398267.1"/>
    <property type="molecule type" value="Genomic_DNA"/>
</dbReference>
<proteinExistence type="predicted"/>
<protein>
    <submittedName>
        <fullName evidence="1">Uncharacterized protein</fullName>
    </submittedName>
</protein>